<keyword evidence="1" id="KW-1133">Transmembrane helix</keyword>
<dbReference type="Proteomes" id="UP000177870">
    <property type="component" value="Chromosome"/>
</dbReference>
<dbReference type="AlphaFoldDB" id="A0A1D8TYE0"/>
<gene>
    <name evidence="2" type="ORF">BJP34_26930</name>
</gene>
<feature type="transmembrane region" description="Helical" evidence="1">
    <location>
        <begin position="12"/>
        <end position="29"/>
    </location>
</feature>
<feature type="transmembrane region" description="Helical" evidence="1">
    <location>
        <begin position="308"/>
        <end position="327"/>
    </location>
</feature>
<dbReference type="RefSeq" id="WP_070394997.1">
    <property type="nucleotide sequence ID" value="NZ_CP017599.1"/>
</dbReference>
<feature type="transmembrane region" description="Helical" evidence="1">
    <location>
        <begin position="111"/>
        <end position="136"/>
    </location>
</feature>
<feature type="transmembrane region" description="Helical" evidence="1">
    <location>
        <begin position="274"/>
        <end position="296"/>
    </location>
</feature>
<feature type="transmembrane region" description="Helical" evidence="1">
    <location>
        <begin position="333"/>
        <end position="352"/>
    </location>
</feature>
<feature type="transmembrane region" description="Helical" evidence="1">
    <location>
        <begin position="79"/>
        <end position="99"/>
    </location>
</feature>
<evidence type="ECO:0000256" key="1">
    <source>
        <dbReference type="SAM" id="Phobius"/>
    </source>
</evidence>
<evidence type="ECO:0008006" key="4">
    <source>
        <dbReference type="Google" id="ProtNLM"/>
    </source>
</evidence>
<keyword evidence="1" id="KW-0812">Transmembrane</keyword>
<feature type="transmembrane region" description="Helical" evidence="1">
    <location>
        <begin position="179"/>
        <end position="209"/>
    </location>
</feature>
<organism evidence="2 3">
    <name type="scientific">Moorena producens PAL-8-15-08-1</name>
    <dbReference type="NCBI Taxonomy" id="1458985"/>
    <lineage>
        <taxon>Bacteria</taxon>
        <taxon>Bacillati</taxon>
        <taxon>Cyanobacteriota</taxon>
        <taxon>Cyanophyceae</taxon>
        <taxon>Coleofasciculales</taxon>
        <taxon>Coleofasciculaceae</taxon>
        <taxon>Moorena</taxon>
    </lineage>
</organism>
<accession>A0A1D8TYE0</accession>
<dbReference type="OrthoDB" id="1996250at2"/>
<dbReference type="EMBL" id="CP017599">
    <property type="protein sequence ID" value="AOX02594.1"/>
    <property type="molecule type" value="Genomic_DNA"/>
</dbReference>
<protein>
    <recommendedName>
        <fullName evidence="4">Glycosyltransferase RgtA/B/C/D-like domain-containing protein</fullName>
    </recommendedName>
</protein>
<feature type="transmembrane region" description="Helical" evidence="1">
    <location>
        <begin position="148"/>
        <end position="167"/>
    </location>
</feature>
<sequence>MFKTLNNRKLLSNFIVLALMLITFFSIAYQTGLITSGFRYFIDDHLIPQVSYDLSTKGFFETVSTWINIDKSLNRFRPFYIIHLVTVTKLFGVNSTLWYSYITLLATLTTFFIFIFGRLLNFSLLIAFVFSISTLLGRQSDIWTRPTLPEAYAMFFLSVSLVFLGLSCKEKYNEAFTNVVFVILTIVMSLCKESFIIFIPTLMVGKLFLYKYERQHSLWQTIKHNKFPLLFIASTFVLEIYYILFYLGTAGMGYAGVDESSFKFYSILSTSKVFFTESHLVIAFIGLGLSLILTKLNRDSILIPLREFAPFLILLLVSAAPHILLYSKSGINPGYYLFPAIVVACLFLAKVLSYIARYSQWLSLSLVGILVVILLNRVPLVWNMYSLQAKDSKYINDLLKQVELCTPNNEKFLIVANPRVRYEVLAGSLPTVLKHVINRDNFLIATYGLEKTNFYSETLKESEKIWEFLNPESVLGLYQNKTILNTKNKSDIEAVIIFDGLDNDFIKTNKDWFSIQDYQFHEFKISFSLVHLYCKQSLRTQKW</sequence>
<evidence type="ECO:0000313" key="2">
    <source>
        <dbReference type="EMBL" id="AOX02594.1"/>
    </source>
</evidence>
<reference evidence="3" key="1">
    <citation type="submission" date="2016-10" db="EMBL/GenBank/DDBJ databases">
        <title>Comparative genomics uncovers the prolific and rare metabolic potential of the cyanobacterial genus Moorea.</title>
        <authorList>
            <person name="Leao T."/>
            <person name="Castelao G."/>
            <person name="Korobeynikov A."/>
            <person name="Monroe E.A."/>
            <person name="Podell S."/>
            <person name="Glukhov E."/>
            <person name="Allen E."/>
            <person name="Gerwick W.H."/>
            <person name="Gerwick L."/>
        </authorList>
    </citation>
    <scope>NUCLEOTIDE SEQUENCE [LARGE SCALE GENOMIC DNA]</scope>
    <source>
        <strain evidence="3">PAL-8-15-08-1</strain>
    </source>
</reference>
<proteinExistence type="predicted"/>
<evidence type="ECO:0000313" key="3">
    <source>
        <dbReference type="Proteomes" id="UP000177870"/>
    </source>
</evidence>
<feature type="transmembrane region" description="Helical" evidence="1">
    <location>
        <begin position="229"/>
        <end position="254"/>
    </location>
</feature>
<feature type="transmembrane region" description="Helical" evidence="1">
    <location>
        <begin position="364"/>
        <end position="385"/>
    </location>
</feature>
<keyword evidence="1" id="KW-0472">Membrane</keyword>
<name>A0A1D8TYE0_9CYAN</name>
<dbReference type="KEGG" id="mpro:BJP34_26930"/>